<organism evidence="1 2">
    <name type="scientific">Ascobolus immersus RN42</name>
    <dbReference type="NCBI Taxonomy" id="1160509"/>
    <lineage>
        <taxon>Eukaryota</taxon>
        <taxon>Fungi</taxon>
        <taxon>Dikarya</taxon>
        <taxon>Ascomycota</taxon>
        <taxon>Pezizomycotina</taxon>
        <taxon>Pezizomycetes</taxon>
        <taxon>Pezizales</taxon>
        <taxon>Ascobolaceae</taxon>
        <taxon>Ascobolus</taxon>
    </lineage>
</organism>
<dbReference type="AlphaFoldDB" id="A0A3N4HUH1"/>
<evidence type="ECO:0000313" key="1">
    <source>
        <dbReference type="EMBL" id="RPA76907.1"/>
    </source>
</evidence>
<dbReference type="Proteomes" id="UP000275078">
    <property type="component" value="Unassembled WGS sequence"/>
</dbReference>
<proteinExistence type="predicted"/>
<name>A0A3N4HUH1_ASCIM</name>
<gene>
    <name evidence="1" type="ORF">BJ508DRAFT_330685</name>
</gene>
<protein>
    <submittedName>
        <fullName evidence="1">Uncharacterized protein</fullName>
    </submittedName>
</protein>
<sequence>MPHTSPTFTLNILTGDITWLWHSGDALNTVYDVRTVYPPAKWTNRKRYRLQDPEFKDEWTAVFSLPFADGRFVMEMLEEWYSSDMQTVGMRIEIFDISMQKGSGKQKQHTFFIPMDAMEWETLNWFGVRLDVKFEKQLYLQSDSPITSLTSDGFTERKIVESYRFYLSAYAEAEPIPIDPTKDHVGAVAIVPIDSTVFAEGTANSISTRLLSSPIVNDSKNESPRSPRRQRLPSFLKNIRRSCRIFKIALYPADNNSASTSTMSTPQPAAALASPLPDNLQHPAQILHGPDGRLGSYPQEVRDYQPAPNTAIPGLAAVPNTNPRKRKVLICLNALWGHLYAAFPRDLVDDFQRRLRTASQPGWENLTIYHPDQIPLSSYFFQWVDTTVGRNLVPLTTMNRFKSTQHTAILTALQDGTLKAVPRKRDHVWAEFTRQWSSFWDCIEPRQADRNAPMSLEESSGEKGGVEKVFGAEEEFGAEEKFGSEEEFGLEEEFDAQEELGAQLDGAEAVGTEELGLEVDGEEAAGEEAAGAETVGAEAVGVDQIGVEDERVAIEQTFAAVWRDFMDVDRLEELCAEQEVIREGIETGEEQLRAEGMVCGKDGLESLEQGEEDLGVGSLEGVLFGEGDGAVGPMGHYDAWAIHQVDLHAEGTEAQVLRFLWYEEAEKRWRMRGPPAMMLEKVEVVIDGFGEGTVIEDGLAEAEEIEEMIVRTSIADLVIGWQGWDASVFPTGDFSSFPSEVPEDPTEFFDEECAFFEEFLL</sequence>
<accession>A0A3N4HUH1</accession>
<keyword evidence="2" id="KW-1185">Reference proteome</keyword>
<reference evidence="1 2" key="1">
    <citation type="journal article" date="2018" name="Nat. Ecol. Evol.">
        <title>Pezizomycetes genomes reveal the molecular basis of ectomycorrhizal truffle lifestyle.</title>
        <authorList>
            <person name="Murat C."/>
            <person name="Payen T."/>
            <person name="Noel B."/>
            <person name="Kuo A."/>
            <person name="Morin E."/>
            <person name="Chen J."/>
            <person name="Kohler A."/>
            <person name="Krizsan K."/>
            <person name="Balestrini R."/>
            <person name="Da Silva C."/>
            <person name="Montanini B."/>
            <person name="Hainaut M."/>
            <person name="Levati E."/>
            <person name="Barry K.W."/>
            <person name="Belfiori B."/>
            <person name="Cichocki N."/>
            <person name="Clum A."/>
            <person name="Dockter R.B."/>
            <person name="Fauchery L."/>
            <person name="Guy J."/>
            <person name="Iotti M."/>
            <person name="Le Tacon F."/>
            <person name="Lindquist E.A."/>
            <person name="Lipzen A."/>
            <person name="Malagnac F."/>
            <person name="Mello A."/>
            <person name="Molinier V."/>
            <person name="Miyauchi S."/>
            <person name="Poulain J."/>
            <person name="Riccioni C."/>
            <person name="Rubini A."/>
            <person name="Sitrit Y."/>
            <person name="Splivallo R."/>
            <person name="Traeger S."/>
            <person name="Wang M."/>
            <person name="Zifcakova L."/>
            <person name="Wipf D."/>
            <person name="Zambonelli A."/>
            <person name="Paolocci F."/>
            <person name="Nowrousian M."/>
            <person name="Ottonello S."/>
            <person name="Baldrian P."/>
            <person name="Spatafora J.W."/>
            <person name="Henrissat B."/>
            <person name="Nagy L.G."/>
            <person name="Aury J.M."/>
            <person name="Wincker P."/>
            <person name="Grigoriev I.V."/>
            <person name="Bonfante P."/>
            <person name="Martin F.M."/>
        </authorList>
    </citation>
    <scope>NUCLEOTIDE SEQUENCE [LARGE SCALE GENOMIC DNA]</scope>
    <source>
        <strain evidence="1 2">RN42</strain>
    </source>
</reference>
<dbReference type="EMBL" id="ML119735">
    <property type="protein sequence ID" value="RPA76907.1"/>
    <property type="molecule type" value="Genomic_DNA"/>
</dbReference>
<evidence type="ECO:0000313" key="2">
    <source>
        <dbReference type="Proteomes" id="UP000275078"/>
    </source>
</evidence>